<keyword evidence="6" id="KW-0393">Immunoglobulin domain</keyword>
<dbReference type="InterPro" id="IPR013098">
    <property type="entry name" value="Ig_I-set"/>
</dbReference>
<dbReference type="PhylomeDB" id="Q17PE5"/>
<name>Q17PE5_AEDAE</name>
<dbReference type="STRING" id="7159.Q17PE5"/>
<dbReference type="Gene3D" id="2.60.40.10">
    <property type="entry name" value="Immunoglobulins"/>
    <property type="match status" value="2"/>
</dbReference>
<evidence type="ECO:0000256" key="2">
    <source>
        <dbReference type="ARBA" id="ARBA00022737"/>
    </source>
</evidence>
<dbReference type="VEuPathDB" id="VectorBase:AAEL000342"/>
<dbReference type="PROSITE" id="PS50835">
    <property type="entry name" value="IG_LIKE"/>
    <property type="match status" value="2"/>
</dbReference>
<sequence>CAVPETLARRNVADLMDSDFHCTKPEIVTEPRDIEISYGQTAVFSCKAVGDPRPEIVWMLNANEIHSDDTRINVLPDGSLRIDEVTAIDAGHYECMAKNNMGEVHSRQAQMIVNNEVIETEAEAPKFIQTPPAEVDLLEGQPLNTYFNKSPNYFKYKHSTSTIAMLYKASSPLCMGAPTPSILWKFNNQNIQNGRIKLFGNGSLILPVASLDNGGVYSCYAGNAIGNVSVNATVHVNGKLYNFQLR</sequence>
<proteinExistence type="predicted"/>
<keyword evidence="4" id="KW-1015">Disulfide bond</keyword>
<dbReference type="SMART" id="SM00409">
    <property type="entry name" value="IG"/>
    <property type="match status" value="2"/>
</dbReference>
<dbReference type="GO" id="GO:0030424">
    <property type="term" value="C:axon"/>
    <property type="evidence" value="ECO:0007669"/>
    <property type="project" value="TreeGrafter"/>
</dbReference>
<reference evidence="8" key="1">
    <citation type="submission" date="2005-10" db="EMBL/GenBank/DDBJ databases">
        <authorList>
            <person name="Loftus B.J."/>
            <person name="Nene V.M."/>
            <person name="Hannick L.I."/>
            <person name="Bidwell S."/>
            <person name="Haas B."/>
            <person name="Amedeo P."/>
            <person name="Orvis J."/>
            <person name="Wortman J.R."/>
            <person name="White O.R."/>
            <person name="Salzberg S."/>
            <person name="Shumway M."/>
            <person name="Koo H."/>
            <person name="Zhao Y."/>
            <person name="Holmes M."/>
            <person name="Miller J."/>
            <person name="Schatz M."/>
            <person name="Pop M."/>
            <person name="Pai G."/>
            <person name="Utterback T."/>
            <person name="Rogers Y.-H."/>
            <person name="Kravitz S."/>
            <person name="Fraser C.M."/>
        </authorList>
    </citation>
    <scope>NUCLEOTIDE SEQUENCE</scope>
    <source>
        <strain evidence="8">Liverpool</strain>
    </source>
</reference>
<dbReference type="GO" id="GO:0070593">
    <property type="term" value="P:dendrite self-avoidance"/>
    <property type="evidence" value="ECO:0007669"/>
    <property type="project" value="TreeGrafter"/>
</dbReference>
<dbReference type="GO" id="GO:0005886">
    <property type="term" value="C:plasma membrane"/>
    <property type="evidence" value="ECO:0007669"/>
    <property type="project" value="TreeGrafter"/>
</dbReference>
<comment type="subcellular location">
    <subcellularLocation>
        <location evidence="1">Membrane</location>
    </subcellularLocation>
</comment>
<keyword evidence="5" id="KW-0325">Glycoprotein</keyword>
<evidence type="ECO:0000313" key="8">
    <source>
        <dbReference type="EMBL" id="EAT48599.1"/>
    </source>
</evidence>
<protein>
    <submittedName>
        <fullName evidence="8">AAEL000349-PA</fullName>
    </submittedName>
</protein>
<dbReference type="SUPFAM" id="SSF48726">
    <property type="entry name" value="Immunoglobulin"/>
    <property type="match status" value="2"/>
</dbReference>
<dbReference type="EMBL" id="CH477191">
    <property type="protein sequence ID" value="EAT48599.1"/>
    <property type="molecule type" value="Genomic_DNA"/>
</dbReference>
<feature type="non-terminal residue" evidence="8">
    <location>
        <position position="1"/>
    </location>
</feature>
<dbReference type="GO" id="GO:0098632">
    <property type="term" value="F:cell-cell adhesion mediator activity"/>
    <property type="evidence" value="ECO:0007669"/>
    <property type="project" value="TreeGrafter"/>
</dbReference>
<gene>
    <name evidence="8" type="ORF">AaeL_AAEL000349</name>
</gene>
<reference evidence="8" key="2">
    <citation type="journal article" date="2007" name="Science">
        <title>Genome sequence of Aedes aegypti, a major arbovirus vector.</title>
        <authorList>
            <person name="Nene V."/>
            <person name="Wortman J.R."/>
            <person name="Lawson D."/>
            <person name="Haas B."/>
            <person name="Kodira C."/>
            <person name="Tu Z.J."/>
            <person name="Loftus B."/>
            <person name="Xi Z."/>
            <person name="Megy K."/>
            <person name="Grabherr M."/>
            <person name="Ren Q."/>
            <person name="Zdobnov E.M."/>
            <person name="Lobo N.F."/>
            <person name="Campbell K.S."/>
            <person name="Brown S.E."/>
            <person name="Bonaldo M.F."/>
            <person name="Zhu J."/>
            <person name="Sinkins S.P."/>
            <person name="Hogenkamp D.G."/>
            <person name="Amedeo P."/>
            <person name="Arensburger P."/>
            <person name="Atkinson P.W."/>
            <person name="Bidwell S."/>
            <person name="Biedler J."/>
            <person name="Birney E."/>
            <person name="Bruggner R.V."/>
            <person name="Costas J."/>
            <person name="Coy M.R."/>
            <person name="Crabtree J."/>
            <person name="Crawford M."/>
            <person name="Debruyn B."/>
            <person name="Decaprio D."/>
            <person name="Eiglmeier K."/>
            <person name="Eisenstadt E."/>
            <person name="El-Dorry H."/>
            <person name="Gelbart W.M."/>
            <person name="Gomes S.L."/>
            <person name="Hammond M."/>
            <person name="Hannick L.I."/>
            <person name="Hogan J.R."/>
            <person name="Holmes M.H."/>
            <person name="Jaffe D."/>
            <person name="Johnston J.S."/>
            <person name="Kennedy R.C."/>
            <person name="Koo H."/>
            <person name="Kravitz S."/>
            <person name="Kriventseva E.V."/>
            <person name="Kulp D."/>
            <person name="Labutti K."/>
            <person name="Lee E."/>
            <person name="Li S."/>
            <person name="Lovin D.D."/>
            <person name="Mao C."/>
            <person name="Mauceli E."/>
            <person name="Menck C.F."/>
            <person name="Miller J.R."/>
            <person name="Montgomery P."/>
            <person name="Mori A."/>
            <person name="Nascimento A.L."/>
            <person name="Naveira H.F."/>
            <person name="Nusbaum C."/>
            <person name="O'leary S."/>
            <person name="Orvis J."/>
            <person name="Pertea M."/>
            <person name="Quesneville H."/>
            <person name="Reidenbach K.R."/>
            <person name="Rogers Y.H."/>
            <person name="Roth C.W."/>
            <person name="Schneider J.R."/>
            <person name="Schatz M."/>
            <person name="Shumway M."/>
            <person name="Stanke M."/>
            <person name="Stinson E.O."/>
            <person name="Tubio J.M."/>
            <person name="Vanzee J.P."/>
            <person name="Verjovski-Almeida S."/>
            <person name="Werner D."/>
            <person name="White O."/>
            <person name="Wyder S."/>
            <person name="Zeng Q."/>
            <person name="Zhao Q."/>
            <person name="Zhao Y."/>
            <person name="Hill C.A."/>
            <person name="Raikhel A.S."/>
            <person name="Soares M.B."/>
            <person name="Knudson D.L."/>
            <person name="Lee N.H."/>
            <person name="Galagan J."/>
            <person name="Salzberg S.L."/>
            <person name="Paulsen I.T."/>
            <person name="Dimopoulos G."/>
            <person name="Collins F.H."/>
            <person name="Birren B."/>
            <person name="Fraser-Liggett C.M."/>
            <person name="Severson D.W."/>
        </authorList>
    </citation>
    <scope>NUCLEOTIDE SEQUENCE [LARGE SCALE GENOMIC DNA]</scope>
    <source>
        <strain evidence="8">Liverpool</strain>
    </source>
</reference>
<keyword evidence="3" id="KW-0472">Membrane</keyword>
<evidence type="ECO:0000313" key="9">
    <source>
        <dbReference type="Proteomes" id="UP000682892"/>
    </source>
</evidence>
<dbReference type="GO" id="GO:0007411">
    <property type="term" value="P:axon guidance"/>
    <property type="evidence" value="ECO:0007669"/>
    <property type="project" value="TreeGrafter"/>
</dbReference>
<dbReference type="InterPro" id="IPR003599">
    <property type="entry name" value="Ig_sub"/>
</dbReference>
<dbReference type="InterPro" id="IPR007110">
    <property type="entry name" value="Ig-like_dom"/>
</dbReference>
<dbReference type="Proteomes" id="UP000682892">
    <property type="component" value="Unassembled WGS sequence"/>
</dbReference>
<evidence type="ECO:0000256" key="5">
    <source>
        <dbReference type="ARBA" id="ARBA00023180"/>
    </source>
</evidence>
<evidence type="ECO:0000256" key="6">
    <source>
        <dbReference type="ARBA" id="ARBA00023319"/>
    </source>
</evidence>
<evidence type="ECO:0000256" key="3">
    <source>
        <dbReference type="ARBA" id="ARBA00023136"/>
    </source>
</evidence>
<keyword evidence="2" id="KW-0677">Repeat</keyword>
<dbReference type="GO" id="GO:0007156">
    <property type="term" value="P:homophilic cell adhesion via plasma membrane adhesion molecules"/>
    <property type="evidence" value="ECO:0007669"/>
    <property type="project" value="TreeGrafter"/>
</dbReference>
<accession>Q17PE5</accession>
<dbReference type="InterPro" id="IPR003598">
    <property type="entry name" value="Ig_sub2"/>
</dbReference>
<reference evidence="8" key="3">
    <citation type="submission" date="2012-09" db="EMBL/GenBank/DDBJ databases">
        <authorList>
            <consortium name="VectorBase"/>
        </authorList>
    </citation>
    <scope>NUCLEOTIDE SEQUENCE</scope>
    <source>
        <strain evidence="8">Liverpool</strain>
    </source>
</reference>
<dbReference type="FunFam" id="2.60.40.10:FF:000004">
    <property type="entry name" value="DCC isoform 1"/>
    <property type="match status" value="1"/>
</dbReference>
<feature type="domain" description="Ig-like" evidence="7">
    <location>
        <begin position="125"/>
        <end position="235"/>
    </location>
</feature>
<dbReference type="Pfam" id="PF07679">
    <property type="entry name" value="I-set"/>
    <property type="match status" value="2"/>
</dbReference>
<evidence type="ECO:0000259" key="7">
    <source>
        <dbReference type="PROSITE" id="PS50835"/>
    </source>
</evidence>
<feature type="domain" description="Ig-like" evidence="7">
    <location>
        <begin position="25"/>
        <end position="114"/>
    </location>
</feature>
<dbReference type="AlphaFoldDB" id="Q17PE5"/>
<dbReference type="SMART" id="SM00408">
    <property type="entry name" value="IGc2"/>
    <property type="match status" value="2"/>
</dbReference>
<dbReference type="InterPro" id="IPR036179">
    <property type="entry name" value="Ig-like_dom_sf"/>
</dbReference>
<dbReference type="PANTHER" id="PTHR10075:SF100">
    <property type="entry name" value="FASCICLIN-2"/>
    <property type="match status" value="1"/>
</dbReference>
<organism evidence="8 9">
    <name type="scientific">Aedes aegypti</name>
    <name type="common">Yellowfever mosquito</name>
    <name type="synonym">Culex aegypti</name>
    <dbReference type="NCBI Taxonomy" id="7159"/>
    <lineage>
        <taxon>Eukaryota</taxon>
        <taxon>Metazoa</taxon>
        <taxon>Ecdysozoa</taxon>
        <taxon>Arthropoda</taxon>
        <taxon>Hexapoda</taxon>
        <taxon>Insecta</taxon>
        <taxon>Pterygota</taxon>
        <taxon>Neoptera</taxon>
        <taxon>Endopterygota</taxon>
        <taxon>Diptera</taxon>
        <taxon>Nematocera</taxon>
        <taxon>Culicoidea</taxon>
        <taxon>Culicidae</taxon>
        <taxon>Culicinae</taxon>
        <taxon>Aedini</taxon>
        <taxon>Aedes</taxon>
        <taxon>Stegomyia</taxon>
    </lineage>
</organism>
<evidence type="ECO:0000256" key="4">
    <source>
        <dbReference type="ARBA" id="ARBA00023157"/>
    </source>
</evidence>
<dbReference type="InterPro" id="IPR013783">
    <property type="entry name" value="Ig-like_fold"/>
</dbReference>
<dbReference type="PANTHER" id="PTHR10075">
    <property type="entry name" value="BASIGIN RELATED"/>
    <property type="match status" value="1"/>
</dbReference>
<evidence type="ECO:0000256" key="1">
    <source>
        <dbReference type="ARBA" id="ARBA00004370"/>
    </source>
</evidence>